<keyword evidence="1 4" id="KW-0963">Cytoplasm</keyword>
<reference evidence="5 6" key="1">
    <citation type="submission" date="2017-10" db="EMBL/GenBank/DDBJ databases">
        <title>Draft genome of Longimonas halophila.</title>
        <authorList>
            <person name="Goh K.M."/>
            <person name="Shamsir M.S."/>
            <person name="Lim S.W."/>
        </authorList>
    </citation>
    <scope>NUCLEOTIDE SEQUENCE [LARGE SCALE GENOMIC DNA]</scope>
    <source>
        <strain evidence="5 6">KCTC 42399</strain>
    </source>
</reference>
<evidence type="ECO:0000313" key="6">
    <source>
        <dbReference type="Proteomes" id="UP000221024"/>
    </source>
</evidence>
<dbReference type="EMBL" id="PDEP01000004">
    <property type="protein sequence ID" value="PEN07901.1"/>
    <property type="molecule type" value="Genomic_DNA"/>
</dbReference>
<evidence type="ECO:0000313" key="5">
    <source>
        <dbReference type="EMBL" id="PEN07901.1"/>
    </source>
</evidence>
<comment type="catalytic activity">
    <reaction evidence="4">
        <text>L-phenylalanyl-tRNA(Phe) + an N-terminal L-alpha-aminoacyl-[protein] = an N-terminal L-phenylalanyl-L-alpha-aminoacyl-[protein] + tRNA(Phe)</text>
        <dbReference type="Rhea" id="RHEA:43632"/>
        <dbReference type="Rhea" id="RHEA-COMP:9668"/>
        <dbReference type="Rhea" id="RHEA-COMP:9699"/>
        <dbReference type="Rhea" id="RHEA-COMP:10636"/>
        <dbReference type="Rhea" id="RHEA-COMP:10637"/>
        <dbReference type="ChEBI" id="CHEBI:78442"/>
        <dbReference type="ChEBI" id="CHEBI:78531"/>
        <dbReference type="ChEBI" id="CHEBI:78597"/>
        <dbReference type="ChEBI" id="CHEBI:83561"/>
        <dbReference type="EC" id="2.3.2.6"/>
    </reaction>
</comment>
<dbReference type="PANTHER" id="PTHR30098:SF2">
    <property type="entry name" value="LEUCYL_PHENYLALANYL-TRNA--PROTEIN TRANSFERASE"/>
    <property type="match status" value="1"/>
</dbReference>
<dbReference type="InterPro" id="IPR016181">
    <property type="entry name" value="Acyl_CoA_acyltransferase"/>
</dbReference>
<sequence>MSDALSANQVTWAYTQGLFPMGTPYTQTIQWHSPDPRGVIPLDAFHMPHNLARHVRRGTFAVRTDTAFAKVIAGCADRDETWITPPIKEVFTELHQRGVAHSVECWKDDQLAGGLYGVALGGAFFGESMFFRESYASKVALAHLVRQLRAGGYQLLDTQYTTKHLERFGAREVPRSRYLDILRAALDVDCPWWPLPNEPFDCLPDMNSVPDFGPVSS</sequence>
<dbReference type="EC" id="2.3.2.6" evidence="4"/>
<comment type="function">
    <text evidence="4">Functions in the N-end rule pathway of protein degradation where it conjugates Leu, Phe and, less efficiently, Met from aminoacyl-tRNAs to the N-termini of proteins containing an N-terminal arginine or lysine.</text>
</comment>
<evidence type="ECO:0000256" key="4">
    <source>
        <dbReference type="HAMAP-Rule" id="MF_00688"/>
    </source>
</evidence>
<evidence type="ECO:0000256" key="1">
    <source>
        <dbReference type="ARBA" id="ARBA00022490"/>
    </source>
</evidence>
<dbReference type="GO" id="GO:0005737">
    <property type="term" value="C:cytoplasm"/>
    <property type="evidence" value="ECO:0007669"/>
    <property type="project" value="UniProtKB-SubCell"/>
</dbReference>
<evidence type="ECO:0000256" key="2">
    <source>
        <dbReference type="ARBA" id="ARBA00022679"/>
    </source>
</evidence>
<dbReference type="OrthoDB" id="9790282at2"/>
<keyword evidence="2 4" id="KW-0808">Transferase</keyword>
<accession>A0A2H3NU72</accession>
<dbReference type="RefSeq" id="WP_098061623.1">
    <property type="nucleotide sequence ID" value="NZ_PDEP01000004.1"/>
</dbReference>
<keyword evidence="6" id="KW-1185">Reference proteome</keyword>
<comment type="caution">
    <text evidence="5">The sequence shown here is derived from an EMBL/GenBank/DDBJ whole genome shotgun (WGS) entry which is preliminary data.</text>
</comment>
<dbReference type="Proteomes" id="UP000221024">
    <property type="component" value="Unassembled WGS sequence"/>
</dbReference>
<organism evidence="5 6">
    <name type="scientific">Longimonas halophila</name>
    <dbReference type="NCBI Taxonomy" id="1469170"/>
    <lineage>
        <taxon>Bacteria</taxon>
        <taxon>Pseudomonadati</taxon>
        <taxon>Rhodothermota</taxon>
        <taxon>Rhodothermia</taxon>
        <taxon>Rhodothermales</taxon>
        <taxon>Salisaetaceae</taxon>
        <taxon>Longimonas</taxon>
    </lineage>
</organism>
<dbReference type="GO" id="GO:0030163">
    <property type="term" value="P:protein catabolic process"/>
    <property type="evidence" value="ECO:0007669"/>
    <property type="project" value="UniProtKB-UniRule"/>
</dbReference>
<dbReference type="PANTHER" id="PTHR30098">
    <property type="entry name" value="LEUCYL/PHENYLALANYL-TRNA--PROTEIN TRANSFERASE"/>
    <property type="match status" value="1"/>
</dbReference>
<dbReference type="AlphaFoldDB" id="A0A2H3NU72"/>
<comment type="catalytic activity">
    <reaction evidence="4">
        <text>N-terminal L-lysyl-[protein] + L-leucyl-tRNA(Leu) = N-terminal L-leucyl-L-lysyl-[protein] + tRNA(Leu) + H(+)</text>
        <dbReference type="Rhea" id="RHEA:12340"/>
        <dbReference type="Rhea" id="RHEA-COMP:9613"/>
        <dbReference type="Rhea" id="RHEA-COMP:9622"/>
        <dbReference type="Rhea" id="RHEA-COMP:12670"/>
        <dbReference type="Rhea" id="RHEA-COMP:12671"/>
        <dbReference type="ChEBI" id="CHEBI:15378"/>
        <dbReference type="ChEBI" id="CHEBI:65249"/>
        <dbReference type="ChEBI" id="CHEBI:78442"/>
        <dbReference type="ChEBI" id="CHEBI:78494"/>
        <dbReference type="ChEBI" id="CHEBI:133043"/>
        <dbReference type="EC" id="2.3.2.6"/>
    </reaction>
</comment>
<name>A0A2H3NU72_9BACT</name>
<dbReference type="InterPro" id="IPR004616">
    <property type="entry name" value="Leu/Phe-tRNA_Trfase"/>
</dbReference>
<keyword evidence="3 4" id="KW-0012">Acyltransferase</keyword>
<dbReference type="SUPFAM" id="SSF55729">
    <property type="entry name" value="Acyl-CoA N-acyltransferases (Nat)"/>
    <property type="match status" value="1"/>
</dbReference>
<dbReference type="Pfam" id="PF03588">
    <property type="entry name" value="Leu_Phe_trans"/>
    <property type="match status" value="1"/>
</dbReference>
<comment type="similarity">
    <text evidence="4">Belongs to the L/F-transferase family.</text>
</comment>
<protein>
    <recommendedName>
        <fullName evidence="4">Leucyl/phenylalanyl-tRNA--protein transferase</fullName>
        <ecNumber evidence="4">2.3.2.6</ecNumber>
    </recommendedName>
    <alternativeName>
        <fullName evidence="4">L/F-transferase</fullName>
    </alternativeName>
    <alternativeName>
        <fullName evidence="4">Leucyltransferase</fullName>
    </alternativeName>
    <alternativeName>
        <fullName evidence="4">Phenyalanyltransferase</fullName>
    </alternativeName>
</protein>
<evidence type="ECO:0000256" key="3">
    <source>
        <dbReference type="ARBA" id="ARBA00023315"/>
    </source>
</evidence>
<dbReference type="HAMAP" id="MF_00688">
    <property type="entry name" value="Leu_Phe_trans"/>
    <property type="match status" value="1"/>
</dbReference>
<gene>
    <name evidence="4" type="primary">aat</name>
    <name evidence="5" type="ORF">CRI93_05495</name>
</gene>
<proteinExistence type="inferred from homology"/>
<comment type="catalytic activity">
    <reaction evidence="4">
        <text>N-terminal L-arginyl-[protein] + L-leucyl-tRNA(Leu) = N-terminal L-leucyl-L-arginyl-[protein] + tRNA(Leu) + H(+)</text>
        <dbReference type="Rhea" id="RHEA:50416"/>
        <dbReference type="Rhea" id="RHEA-COMP:9613"/>
        <dbReference type="Rhea" id="RHEA-COMP:9622"/>
        <dbReference type="Rhea" id="RHEA-COMP:12672"/>
        <dbReference type="Rhea" id="RHEA-COMP:12673"/>
        <dbReference type="ChEBI" id="CHEBI:15378"/>
        <dbReference type="ChEBI" id="CHEBI:64719"/>
        <dbReference type="ChEBI" id="CHEBI:78442"/>
        <dbReference type="ChEBI" id="CHEBI:78494"/>
        <dbReference type="ChEBI" id="CHEBI:133044"/>
        <dbReference type="EC" id="2.3.2.6"/>
    </reaction>
</comment>
<dbReference type="GO" id="GO:0008914">
    <property type="term" value="F:leucyl-tRNA--protein transferase activity"/>
    <property type="evidence" value="ECO:0007669"/>
    <property type="project" value="UniProtKB-UniRule"/>
</dbReference>
<comment type="subcellular location">
    <subcellularLocation>
        <location evidence="4">Cytoplasm</location>
    </subcellularLocation>
</comment>
<dbReference type="InterPro" id="IPR042203">
    <property type="entry name" value="Leu/Phe-tRNA_Trfase_C"/>
</dbReference>
<dbReference type="NCBIfam" id="TIGR00667">
    <property type="entry name" value="aat"/>
    <property type="match status" value="1"/>
</dbReference>
<dbReference type="Gene3D" id="3.40.630.70">
    <property type="entry name" value="Leucyl/phenylalanyl-tRNA-protein transferase, C-terminal domain"/>
    <property type="match status" value="1"/>
</dbReference>